<feature type="region of interest" description="Disordered" evidence="3">
    <location>
        <begin position="187"/>
        <end position="208"/>
    </location>
</feature>
<feature type="compositionally biased region" description="Pro residues" evidence="3">
    <location>
        <begin position="187"/>
        <end position="202"/>
    </location>
</feature>
<dbReference type="GO" id="GO:0030687">
    <property type="term" value="C:preribosome, large subunit precursor"/>
    <property type="evidence" value="ECO:0007669"/>
    <property type="project" value="TreeGrafter"/>
</dbReference>
<comment type="caution">
    <text evidence="4">The sequence shown here is derived from an EMBL/GenBank/DDBJ whole genome shotgun (WGS) entry which is preliminary data.</text>
</comment>
<dbReference type="GO" id="GO:0000055">
    <property type="term" value="P:ribosomal large subunit export from nucleus"/>
    <property type="evidence" value="ECO:0007669"/>
    <property type="project" value="TreeGrafter"/>
</dbReference>
<reference evidence="4" key="1">
    <citation type="submission" date="2023-03" db="EMBL/GenBank/DDBJ databases">
        <title>Massive genome expansion in bonnet fungi (Mycena s.s.) driven by repeated elements and novel gene families across ecological guilds.</title>
        <authorList>
            <consortium name="Lawrence Berkeley National Laboratory"/>
            <person name="Harder C.B."/>
            <person name="Miyauchi S."/>
            <person name="Viragh M."/>
            <person name="Kuo A."/>
            <person name="Thoen E."/>
            <person name="Andreopoulos B."/>
            <person name="Lu D."/>
            <person name="Skrede I."/>
            <person name="Drula E."/>
            <person name="Henrissat B."/>
            <person name="Morin E."/>
            <person name="Kohler A."/>
            <person name="Barry K."/>
            <person name="LaButti K."/>
            <person name="Morin E."/>
            <person name="Salamov A."/>
            <person name="Lipzen A."/>
            <person name="Mereny Z."/>
            <person name="Hegedus B."/>
            <person name="Baldrian P."/>
            <person name="Stursova M."/>
            <person name="Weitz H."/>
            <person name="Taylor A."/>
            <person name="Grigoriev I.V."/>
            <person name="Nagy L.G."/>
            <person name="Martin F."/>
            <person name="Kauserud H."/>
        </authorList>
    </citation>
    <scope>NUCLEOTIDE SEQUENCE</scope>
    <source>
        <strain evidence="4">CBHHK188m</strain>
    </source>
</reference>
<evidence type="ECO:0000256" key="1">
    <source>
        <dbReference type="ARBA" id="ARBA00022741"/>
    </source>
</evidence>
<evidence type="ECO:0000256" key="3">
    <source>
        <dbReference type="SAM" id="MobiDB-lite"/>
    </source>
</evidence>
<dbReference type="GO" id="GO:0000027">
    <property type="term" value="P:ribosomal large subunit assembly"/>
    <property type="evidence" value="ECO:0007669"/>
    <property type="project" value="TreeGrafter"/>
</dbReference>
<name>A0AAD7IEZ3_9AGAR</name>
<evidence type="ECO:0000313" key="4">
    <source>
        <dbReference type="EMBL" id="KAJ7741563.1"/>
    </source>
</evidence>
<sequence>MDSERRNLGKKEQNLVLALPVVKVLGKKPTDSQVSTPHLTSRRPRRGAQGRSPLRCIANRLPPIEHERGVFVSKEVGISLLQSPPSSVLSLRLTQLYGSDVAWASRKFLGPGPCPTPQTPHFNDRYFDLAPVPATSTSPQCPLHPRSRLVVALGRTIFGTHKSPGHRDVAAPPRRCHIIKILPPPLMSSPPLPSPPPSPQPQPHRSQLGWDGMEGFGKGAASIWAFYLSQRAQTLVSAPALGLAHGRTSVLSRSHHPYVASSQRAPCRSTCVRTRHPTALYPPSPLHGRARRRRSGGAEWSGSDSGSSEVLTTPTVGQGAAGKKSLNNSVVVGLCPARLDYAHLNTAFRILARSSHKQVASSKYGGLTLSPYLSARTRTATSATEASTPSFLHKFIDYGPPAPTSSRAHRSHPVPSYPLEPHTSRRCESAPGAACAASAFARPARFETSDNLEVMEMQTEDETYRNEFLDDTWTNNVCVTYASPWSCGGGWLGQAQTCTFAARGKDAGRCGNIEAEDRGVGGMYSDWDADRQCAYSIGVLPKPTKPERTPRQLVVSTKLSEQRTVLEKELRGLIKLASWKDINVQALKASDQRTHHQLYKIVRKFRDVLRQPVTDHLRPQYAGDSECQRLAISQLLDTRNSLSSPSFPGTESVTAPSGRLLNLAQTFRRFGDLLHTHVRPFVFSRSALVVDNLAIDIIVTTKELAAVAIVSTPAEKREKQQKALMVRKRKAWAQACRIRCQYARWIREQPILQSSSAAAEASATVTKGEDYYNRLNGALPTLGSSLSGHHPDLVTRDLQKCLMFVESVFAMAVNSRSRYEGWPMHLRTTKGCAECRRDWMLCQLRQTFIQQVSHAHEILCKLGSALKEFNQGLDTFNALEPSPRVLDSLLEQARALEILTDTLCVQVKSICNQVDSSSLPVLLEDERVVVASAIEHFAKTIVALELWDDAHPRLWHLFAPVRSWLQSQPSISLSSNFDSTSVESTDVVIDLFLVHVRTMLPACPESAADEEDGERNRYIEWDYHSVRNLTQLLKLSELNAAPHSPQRYLCRPCVLPVCCPAAHAVKKPRNVAPHTPGAFGAPVRTQLCSFHRCEFASDATLTSSQNLPTGQILNLRARQILRR</sequence>
<evidence type="ECO:0000256" key="2">
    <source>
        <dbReference type="ARBA" id="ARBA00022840"/>
    </source>
</evidence>
<dbReference type="AlphaFoldDB" id="A0AAD7IEZ3"/>
<keyword evidence="1" id="KW-0547">Nucleotide-binding</keyword>
<evidence type="ECO:0000313" key="5">
    <source>
        <dbReference type="Proteomes" id="UP001215280"/>
    </source>
</evidence>
<dbReference type="GO" id="GO:0005524">
    <property type="term" value="F:ATP binding"/>
    <property type="evidence" value="ECO:0007669"/>
    <property type="project" value="UniProtKB-KW"/>
</dbReference>
<dbReference type="Proteomes" id="UP001215280">
    <property type="component" value="Unassembled WGS sequence"/>
</dbReference>
<accession>A0AAD7IEZ3</accession>
<feature type="region of interest" description="Disordered" evidence="3">
    <location>
        <begin position="28"/>
        <end position="53"/>
    </location>
</feature>
<dbReference type="PANTHER" id="PTHR48103">
    <property type="entry name" value="MIDASIN-RELATED"/>
    <property type="match status" value="1"/>
</dbReference>
<dbReference type="GO" id="GO:0005634">
    <property type="term" value="C:nucleus"/>
    <property type="evidence" value="ECO:0007669"/>
    <property type="project" value="TreeGrafter"/>
</dbReference>
<proteinExistence type="predicted"/>
<protein>
    <submittedName>
        <fullName evidence="4">Uncharacterized protein</fullName>
    </submittedName>
</protein>
<organism evidence="4 5">
    <name type="scientific">Mycena maculata</name>
    <dbReference type="NCBI Taxonomy" id="230809"/>
    <lineage>
        <taxon>Eukaryota</taxon>
        <taxon>Fungi</taxon>
        <taxon>Dikarya</taxon>
        <taxon>Basidiomycota</taxon>
        <taxon>Agaricomycotina</taxon>
        <taxon>Agaricomycetes</taxon>
        <taxon>Agaricomycetidae</taxon>
        <taxon>Agaricales</taxon>
        <taxon>Marasmiineae</taxon>
        <taxon>Mycenaceae</taxon>
        <taxon>Mycena</taxon>
    </lineage>
</organism>
<dbReference type="PANTHER" id="PTHR48103:SF2">
    <property type="entry name" value="MIDASIN"/>
    <property type="match status" value="1"/>
</dbReference>
<feature type="region of interest" description="Disordered" evidence="3">
    <location>
        <begin position="276"/>
        <end position="322"/>
    </location>
</feature>
<keyword evidence="2" id="KW-0067">ATP-binding</keyword>
<dbReference type="EMBL" id="JARJLG010000122">
    <property type="protein sequence ID" value="KAJ7741563.1"/>
    <property type="molecule type" value="Genomic_DNA"/>
</dbReference>
<feature type="compositionally biased region" description="Polar residues" evidence="3">
    <location>
        <begin position="304"/>
        <end position="316"/>
    </location>
</feature>
<gene>
    <name evidence="4" type="ORF">DFH07DRAFT_981418</name>
</gene>
<keyword evidence="5" id="KW-1185">Reference proteome</keyword>